<sequence>MSSEDIVVDIAVIPATPPNKRRVGYDWTRMASSDDGSPDDGASYSSPYPAGSPTHTGWHVPSQFPASDPSTSPELMTSPFLDSFHNMDLSPAEYLYAQHTHVLDDLAQFSPVLLQLPLLDSQAMGSHGVTSLSAAAFDDGPESDILGATRPPQPSALFSSAGLLGRQSVPSVIVADGQALDLGPRLLPPPCSARVDPSDIERESYTWPDIWSSLGRKRHPSFEDQSPGGRLSFPDSGLSTPDTHSPVSPSTFSFLSAPSPSSSTHEAHTGGQSPPRLVVGSHANAHAARQRRKRPARFECGRCKATFTARHNLTHHENAHDGIRPYACPRCEGTFTTPGTAARHSKTFLAAGSFLGFRSTFRLQYVLDSHPVSAGQVALCLNFARLLFVQVC</sequence>
<accession>A0AAD7FY05</accession>
<comment type="caution">
    <text evidence="4">The sequence shown here is derived from an EMBL/GenBank/DDBJ whole genome shotgun (WGS) entry which is preliminary data.</text>
</comment>
<feature type="compositionally biased region" description="Low complexity" evidence="2">
    <location>
        <begin position="31"/>
        <end position="53"/>
    </location>
</feature>
<feature type="region of interest" description="Disordered" evidence="2">
    <location>
        <begin position="216"/>
        <end position="278"/>
    </location>
</feature>
<feature type="region of interest" description="Disordered" evidence="2">
    <location>
        <begin position="17"/>
        <end position="73"/>
    </location>
</feature>
<reference evidence="4" key="1">
    <citation type="submission" date="2023-03" db="EMBL/GenBank/DDBJ databases">
        <title>Massive genome expansion in bonnet fungi (Mycena s.s.) driven by repeated elements and novel gene families across ecological guilds.</title>
        <authorList>
            <consortium name="Lawrence Berkeley National Laboratory"/>
            <person name="Harder C.B."/>
            <person name="Miyauchi S."/>
            <person name="Viragh M."/>
            <person name="Kuo A."/>
            <person name="Thoen E."/>
            <person name="Andreopoulos B."/>
            <person name="Lu D."/>
            <person name="Skrede I."/>
            <person name="Drula E."/>
            <person name="Henrissat B."/>
            <person name="Morin E."/>
            <person name="Kohler A."/>
            <person name="Barry K."/>
            <person name="LaButti K."/>
            <person name="Morin E."/>
            <person name="Salamov A."/>
            <person name="Lipzen A."/>
            <person name="Mereny Z."/>
            <person name="Hegedus B."/>
            <person name="Baldrian P."/>
            <person name="Stursova M."/>
            <person name="Weitz H."/>
            <person name="Taylor A."/>
            <person name="Grigoriev I.V."/>
            <person name="Nagy L.G."/>
            <person name="Martin F."/>
            <person name="Kauserud H."/>
        </authorList>
    </citation>
    <scope>NUCLEOTIDE SEQUENCE</scope>
    <source>
        <strain evidence="4">9284</strain>
    </source>
</reference>
<evidence type="ECO:0000259" key="3">
    <source>
        <dbReference type="PROSITE" id="PS50157"/>
    </source>
</evidence>
<feature type="domain" description="C2H2-type" evidence="3">
    <location>
        <begin position="298"/>
        <end position="325"/>
    </location>
</feature>
<name>A0AAD7FY05_9AGAR</name>
<feature type="compositionally biased region" description="Polar residues" evidence="2">
    <location>
        <begin position="237"/>
        <end position="247"/>
    </location>
</feature>
<organism evidence="4 5">
    <name type="scientific">Roridomyces roridus</name>
    <dbReference type="NCBI Taxonomy" id="1738132"/>
    <lineage>
        <taxon>Eukaryota</taxon>
        <taxon>Fungi</taxon>
        <taxon>Dikarya</taxon>
        <taxon>Basidiomycota</taxon>
        <taxon>Agaricomycotina</taxon>
        <taxon>Agaricomycetes</taxon>
        <taxon>Agaricomycetidae</taxon>
        <taxon>Agaricales</taxon>
        <taxon>Marasmiineae</taxon>
        <taxon>Mycenaceae</taxon>
        <taxon>Roridomyces</taxon>
    </lineage>
</organism>
<keyword evidence="1" id="KW-0862">Zinc</keyword>
<gene>
    <name evidence="4" type="ORF">FB45DRAFT_885750</name>
</gene>
<dbReference type="InterPro" id="IPR036236">
    <property type="entry name" value="Znf_C2H2_sf"/>
</dbReference>
<proteinExistence type="predicted"/>
<keyword evidence="1" id="KW-0479">Metal-binding</keyword>
<protein>
    <recommendedName>
        <fullName evidence="3">C2H2-type domain-containing protein</fullName>
    </recommendedName>
</protein>
<dbReference type="AlphaFoldDB" id="A0AAD7FY05"/>
<feature type="compositionally biased region" description="Polar residues" evidence="2">
    <location>
        <begin position="64"/>
        <end position="73"/>
    </location>
</feature>
<keyword evidence="5" id="KW-1185">Reference proteome</keyword>
<dbReference type="SUPFAM" id="SSF57667">
    <property type="entry name" value="beta-beta-alpha zinc fingers"/>
    <property type="match status" value="1"/>
</dbReference>
<evidence type="ECO:0000256" key="2">
    <source>
        <dbReference type="SAM" id="MobiDB-lite"/>
    </source>
</evidence>
<evidence type="ECO:0000313" key="5">
    <source>
        <dbReference type="Proteomes" id="UP001221142"/>
    </source>
</evidence>
<dbReference type="Gene3D" id="3.30.160.60">
    <property type="entry name" value="Classic Zinc Finger"/>
    <property type="match status" value="1"/>
</dbReference>
<dbReference type="PROSITE" id="PS00028">
    <property type="entry name" value="ZINC_FINGER_C2H2_1"/>
    <property type="match status" value="1"/>
</dbReference>
<keyword evidence="1" id="KW-0863">Zinc-finger</keyword>
<dbReference type="GO" id="GO:0008270">
    <property type="term" value="F:zinc ion binding"/>
    <property type="evidence" value="ECO:0007669"/>
    <property type="project" value="UniProtKB-KW"/>
</dbReference>
<dbReference type="InterPro" id="IPR013087">
    <property type="entry name" value="Znf_C2H2_type"/>
</dbReference>
<evidence type="ECO:0000313" key="4">
    <source>
        <dbReference type="EMBL" id="KAJ7649736.1"/>
    </source>
</evidence>
<dbReference type="PROSITE" id="PS50157">
    <property type="entry name" value="ZINC_FINGER_C2H2_2"/>
    <property type="match status" value="1"/>
</dbReference>
<evidence type="ECO:0000256" key="1">
    <source>
        <dbReference type="PROSITE-ProRule" id="PRU00042"/>
    </source>
</evidence>
<feature type="compositionally biased region" description="Low complexity" evidence="2">
    <location>
        <begin position="248"/>
        <end position="264"/>
    </location>
</feature>
<dbReference type="EMBL" id="JARKIF010000001">
    <property type="protein sequence ID" value="KAJ7649736.1"/>
    <property type="molecule type" value="Genomic_DNA"/>
</dbReference>
<dbReference type="Proteomes" id="UP001221142">
    <property type="component" value="Unassembled WGS sequence"/>
</dbReference>